<dbReference type="Proteomes" id="UP001138708">
    <property type="component" value="Unassembled WGS sequence"/>
</dbReference>
<evidence type="ECO:0000313" key="3">
    <source>
        <dbReference type="Proteomes" id="UP000746741"/>
    </source>
</evidence>
<organism evidence="1 4">
    <name type="scientific">Neoroseomonas oryzicola</name>
    <dbReference type="NCBI Taxonomy" id="535904"/>
    <lineage>
        <taxon>Bacteria</taxon>
        <taxon>Pseudomonadati</taxon>
        <taxon>Pseudomonadota</taxon>
        <taxon>Alphaproteobacteria</taxon>
        <taxon>Acetobacterales</taxon>
        <taxon>Acetobacteraceae</taxon>
        <taxon>Neoroseomonas</taxon>
    </lineage>
</organism>
<dbReference type="RefSeq" id="WP_168041883.1">
    <property type="nucleotide sequence ID" value="NZ_JAAEDK010000028.1"/>
</dbReference>
<proteinExistence type="predicted"/>
<dbReference type="EMBL" id="JAAVUP010000003">
    <property type="protein sequence ID" value="NKE17993.1"/>
    <property type="molecule type" value="Genomic_DNA"/>
</dbReference>
<evidence type="ECO:0000313" key="2">
    <source>
        <dbReference type="EMBL" id="NKE17993.1"/>
    </source>
</evidence>
<dbReference type="Proteomes" id="UP000746741">
    <property type="component" value="Unassembled WGS sequence"/>
</dbReference>
<sequence length="107" mass="11509">MTNMPARDALRPRQDLPGATPVPTLYAFDEPCTVLLGWQRREAVLRMLSTTRAVIGGVTGLREGDRLLLVLHRGQAVVRECRVAGASLSGIELEHFGSGMLAEAAVA</sequence>
<evidence type="ECO:0000313" key="1">
    <source>
        <dbReference type="EMBL" id="MBR0660320.1"/>
    </source>
</evidence>
<reference evidence="1" key="3">
    <citation type="journal article" date="2021" name="Syst. Appl. Microbiol.">
        <title>Roseomonas hellenica sp. nov., isolated from roots of wild-growing Alkanna tinctoria.</title>
        <authorList>
            <person name="Rat A."/>
            <person name="Naranjo H.D."/>
            <person name="Lebbe L."/>
            <person name="Cnockaert M."/>
            <person name="Krigas N."/>
            <person name="Grigoriadou K."/>
            <person name="Maloupa E."/>
            <person name="Willems A."/>
        </authorList>
    </citation>
    <scope>NUCLEOTIDE SEQUENCE</scope>
    <source>
        <strain evidence="1">LMG 31161</strain>
    </source>
</reference>
<protein>
    <submittedName>
        <fullName evidence="1">Uncharacterized protein</fullName>
    </submittedName>
</protein>
<name>A0A9X9WJ10_9PROT</name>
<dbReference type="AlphaFoldDB" id="A0A9X9WJ10"/>
<evidence type="ECO:0000313" key="4">
    <source>
        <dbReference type="Proteomes" id="UP001138708"/>
    </source>
</evidence>
<accession>A0A9X9WJ10</accession>
<gene>
    <name evidence="2" type="ORF">GWK15_13660</name>
    <name evidence="1" type="ORF">GXW75_13755</name>
</gene>
<dbReference type="EMBL" id="JAAEDK010000028">
    <property type="protein sequence ID" value="MBR0660320.1"/>
    <property type="molecule type" value="Genomic_DNA"/>
</dbReference>
<comment type="caution">
    <text evidence="1">The sequence shown here is derived from an EMBL/GenBank/DDBJ whole genome shotgun (WGS) entry which is preliminary data.</text>
</comment>
<reference evidence="2 3" key="2">
    <citation type="submission" date="2020-02" db="EMBL/GenBank/DDBJ databases">
        <authorList>
            <person name="Sun Q."/>
            <person name="Inoue M."/>
        </authorList>
    </citation>
    <scope>NUCLEOTIDE SEQUENCE [LARGE SCALE GENOMIC DNA]</scope>
    <source>
        <strain evidence="2 3">KCTC 22478</strain>
    </source>
</reference>
<keyword evidence="3" id="KW-1185">Reference proteome</keyword>
<reference evidence="1" key="1">
    <citation type="submission" date="2020-01" db="EMBL/GenBank/DDBJ databases">
        <authorList>
            <person name="Rat A."/>
        </authorList>
    </citation>
    <scope>NUCLEOTIDE SEQUENCE</scope>
    <source>
        <strain evidence="1">LMG 31161</strain>
    </source>
</reference>